<dbReference type="AlphaFoldDB" id="A0A063Y0Y5"/>
<dbReference type="OrthoDB" id="6119116at2"/>
<dbReference type="STRING" id="267850.ADINL_2881"/>
<dbReference type="InterPro" id="IPR018642">
    <property type="entry name" value="DUF2066"/>
</dbReference>
<evidence type="ECO:0000313" key="2">
    <source>
        <dbReference type="Proteomes" id="UP000027318"/>
    </source>
</evidence>
<dbReference type="RefSeq" id="WP_161667758.1">
    <property type="nucleotide sequence ID" value="NZ_JMSZ01000042.1"/>
</dbReference>
<proteinExistence type="predicted"/>
<name>A0A063Y0Y5_9GAMM</name>
<accession>A0A063Y0Y5</accession>
<comment type="caution">
    <text evidence="1">The sequence shown here is derived from an EMBL/GenBank/DDBJ whole genome shotgun (WGS) entry which is preliminary data.</text>
</comment>
<evidence type="ECO:0000313" key="1">
    <source>
        <dbReference type="EMBL" id="KDE38426.1"/>
    </source>
</evidence>
<protein>
    <recommendedName>
        <fullName evidence="3">DUF2066 domain-containing protein</fullName>
    </recommendedName>
</protein>
<dbReference type="Proteomes" id="UP000027318">
    <property type="component" value="Unassembled WGS sequence"/>
</dbReference>
<dbReference type="Pfam" id="PF09839">
    <property type="entry name" value="DUF2066"/>
    <property type="match status" value="1"/>
</dbReference>
<reference evidence="1 2" key="1">
    <citation type="journal article" date="2005" name="Int. J. Syst. Evol. Microbiol.">
        <title>Nitrincola lacisaponensis gen. nov., sp. nov., a novel alkaliphilic bacterium isolated from an alkaline, saline lake.</title>
        <authorList>
            <person name="Dimitriu P.A."/>
            <person name="Shukla S.K."/>
            <person name="Conradt J."/>
            <person name="Marquez M.C."/>
            <person name="Ventosa A."/>
            <person name="Maglia A."/>
            <person name="Peyton B.M."/>
            <person name="Pinkart H.C."/>
            <person name="Mormile M.R."/>
        </authorList>
    </citation>
    <scope>NUCLEOTIDE SEQUENCE [LARGE SCALE GENOMIC DNA]</scope>
    <source>
        <strain evidence="1 2">4CA</strain>
    </source>
</reference>
<organism evidence="1 2">
    <name type="scientific">Nitrincola lacisaponensis</name>
    <dbReference type="NCBI Taxonomy" id="267850"/>
    <lineage>
        <taxon>Bacteria</taxon>
        <taxon>Pseudomonadati</taxon>
        <taxon>Pseudomonadota</taxon>
        <taxon>Gammaproteobacteria</taxon>
        <taxon>Oceanospirillales</taxon>
        <taxon>Oceanospirillaceae</taxon>
        <taxon>Nitrincola</taxon>
    </lineage>
</organism>
<dbReference type="EMBL" id="JMSZ01000042">
    <property type="protein sequence ID" value="KDE38426.1"/>
    <property type="molecule type" value="Genomic_DNA"/>
</dbReference>
<evidence type="ECO:0008006" key="3">
    <source>
        <dbReference type="Google" id="ProtNLM"/>
    </source>
</evidence>
<gene>
    <name evidence="1" type="ORF">ADINL_2881</name>
</gene>
<sequence length="255" mass="28126">MFNKLSARKPLNRKSILALLLMLLPCHAVVADTLLVWMAEEQAGVRDVAPAAHPLASELRRQVASPVSVLSPLMDLTDQQAITADRLWQGDAQAVLAASARYAPDYIVLARIDAQGAEPFTEWLIWHQGDRQSLSTQGDWPVQAERLLAFVSELSDRVAAEPDQLTAPLALAPVMAPSGYLLTLYRLDQPADFLDAMAQLRELFGSQSIRPVSFNAGTLRVSIDYEGAVSGLRGELQRHPRFNALPDGQLEFFWN</sequence>
<keyword evidence="2" id="KW-1185">Reference proteome</keyword>